<organism evidence="1 2">
    <name type="scientific">Clostridium subterminale</name>
    <dbReference type="NCBI Taxonomy" id="1550"/>
    <lineage>
        <taxon>Bacteria</taxon>
        <taxon>Bacillati</taxon>
        <taxon>Bacillota</taxon>
        <taxon>Clostridia</taxon>
        <taxon>Eubacteriales</taxon>
        <taxon>Clostridiaceae</taxon>
        <taxon>Clostridium</taxon>
    </lineage>
</organism>
<evidence type="ECO:0000313" key="1">
    <source>
        <dbReference type="EMBL" id="GAA0773294.1"/>
    </source>
</evidence>
<sequence>MEVFNKSLDIIAVHEIINDKGRMVTVDKHYGSLNDIAPKSIPQIIRQFEEMFTNGKGFYKKSITHLKQPSYHLRELIKLKDYMIYHH</sequence>
<keyword evidence="2" id="KW-1185">Reference proteome</keyword>
<dbReference type="EMBL" id="BAAACI010000006">
    <property type="protein sequence ID" value="GAA0773294.1"/>
    <property type="molecule type" value="Genomic_DNA"/>
</dbReference>
<protein>
    <submittedName>
        <fullName evidence="1">Uncharacterized protein</fullName>
    </submittedName>
</protein>
<proteinExistence type="predicted"/>
<name>A0ABN1KQ70_CLOSU</name>
<gene>
    <name evidence="1" type="ORF">GCM10008908_21260</name>
</gene>
<evidence type="ECO:0000313" key="2">
    <source>
        <dbReference type="Proteomes" id="UP001501047"/>
    </source>
</evidence>
<accession>A0ABN1KQ70</accession>
<dbReference type="Proteomes" id="UP001501047">
    <property type="component" value="Unassembled WGS sequence"/>
</dbReference>
<comment type="caution">
    <text evidence="1">The sequence shown here is derived from an EMBL/GenBank/DDBJ whole genome shotgun (WGS) entry which is preliminary data.</text>
</comment>
<reference evidence="1 2" key="1">
    <citation type="journal article" date="2019" name="Int. J. Syst. Evol. Microbiol.">
        <title>The Global Catalogue of Microorganisms (GCM) 10K type strain sequencing project: providing services to taxonomists for standard genome sequencing and annotation.</title>
        <authorList>
            <consortium name="The Broad Institute Genomics Platform"/>
            <consortium name="The Broad Institute Genome Sequencing Center for Infectious Disease"/>
            <person name="Wu L."/>
            <person name="Ma J."/>
        </authorList>
    </citation>
    <scope>NUCLEOTIDE SEQUENCE [LARGE SCALE GENOMIC DNA]</scope>
    <source>
        <strain evidence="1 2">JCM 1417</strain>
    </source>
</reference>